<evidence type="ECO:0000256" key="3">
    <source>
        <dbReference type="ARBA" id="ARBA00022691"/>
    </source>
</evidence>
<dbReference type="Pfam" id="PF02590">
    <property type="entry name" value="SPOUT_MTase"/>
    <property type="match status" value="1"/>
</dbReference>
<evidence type="ECO:0000256" key="5">
    <source>
        <dbReference type="HAMAP-Rule" id="MF_00658"/>
    </source>
</evidence>
<organism evidence="6">
    <name type="scientific">Geobacter metallireducens</name>
    <dbReference type="NCBI Taxonomy" id="28232"/>
    <lineage>
        <taxon>Bacteria</taxon>
        <taxon>Pseudomonadati</taxon>
        <taxon>Thermodesulfobacteriota</taxon>
        <taxon>Desulfuromonadia</taxon>
        <taxon>Geobacterales</taxon>
        <taxon>Geobacteraceae</taxon>
        <taxon>Geobacter</taxon>
    </lineage>
</organism>
<proteinExistence type="inferred from homology"/>
<keyword evidence="5" id="KW-0963">Cytoplasm</keyword>
<comment type="caution">
    <text evidence="6">The sequence shown here is derived from an EMBL/GenBank/DDBJ whole genome shotgun (WGS) entry which is preliminary data.</text>
</comment>
<keyword evidence="5" id="KW-0698">rRNA processing</keyword>
<keyword evidence="2 5" id="KW-0808">Transferase</keyword>
<feature type="binding site" evidence="5">
    <location>
        <position position="70"/>
    </location>
    <ligand>
        <name>S-adenosyl-L-methionine</name>
        <dbReference type="ChEBI" id="CHEBI:59789"/>
    </ligand>
</feature>
<comment type="function">
    <text evidence="5">Specifically methylates the pseudouridine at position 1915 (m3Psi1915) in 23S rRNA.</text>
</comment>
<dbReference type="GO" id="GO:0005737">
    <property type="term" value="C:cytoplasm"/>
    <property type="evidence" value="ECO:0007669"/>
    <property type="project" value="UniProtKB-SubCell"/>
</dbReference>
<dbReference type="Gene3D" id="3.40.1280.10">
    <property type="match status" value="1"/>
</dbReference>
<comment type="subunit">
    <text evidence="5">Homodimer.</text>
</comment>
<evidence type="ECO:0000256" key="4">
    <source>
        <dbReference type="ARBA" id="ARBA00038303"/>
    </source>
</evidence>
<evidence type="ECO:0000256" key="1">
    <source>
        <dbReference type="ARBA" id="ARBA00022603"/>
    </source>
</evidence>
<keyword evidence="3 5" id="KW-0949">S-adenosyl-L-methionine</keyword>
<evidence type="ECO:0000256" key="2">
    <source>
        <dbReference type="ARBA" id="ARBA00022679"/>
    </source>
</evidence>
<evidence type="ECO:0000313" key="6">
    <source>
        <dbReference type="EMBL" id="HEN41070.1"/>
    </source>
</evidence>
<gene>
    <name evidence="5" type="primary">rlmH</name>
    <name evidence="6" type="ORF">ENQ87_01655</name>
</gene>
<sequence length="154" mass="17652">MKLKVLWVGKTQEEWLRRGIDEYAGRIRRYAPLEVAEAREEKGAAAEAMRVRECERLEKLVPRNARLVLLDERGDQMTSPQLAAFIARCRDSAVPEMVFAIGGAYGFADSFRARADRLLSLSPLTFTHQMARVILLEQLYRAHTIINGEPYHHQ</sequence>
<dbReference type="CDD" id="cd18081">
    <property type="entry name" value="RlmH-like"/>
    <property type="match status" value="1"/>
</dbReference>
<reference evidence="6" key="1">
    <citation type="journal article" date="2020" name="mSystems">
        <title>Genome- and Community-Level Interaction Insights into Carbon Utilization and Element Cycling Functions of Hydrothermarchaeota in Hydrothermal Sediment.</title>
        <authorList>
            <person name="Zhou Z."/>
            <person name="Liu Y."/>
            <person name="Xu W."/>
            <person name="Pan J."/>
            <person name="Luo Z.H."/>
            <person name="Li M."/>
        </authorList>
    </citation>
    <scope>NUCLEOTIDE SEQUENCE [LARGE SCALE GENOMIC DNA]</scope>
    <source>
        <strain evidence="6">SpSt-349</strain>
    </source>
</reference>
<dbReference type="PIRSF" id="PIRSF004505">
    <property type="entry name" value="MT_bac"/>
    <property type="match status" value="1"/>
</dbReference>
<comment type="similarity">
    <text evidence="4 5">Belongs to the RNA methyltransferase RlmH family.</text>
</comment>
<keyword evidence="1 5" id="KW-0489">Methyltransferase</keyword>
<dbReference type="EC" id="2.1.1.177" evidence="5"/>
<dbReference type="PANTHER" id="PTHR33603">
    <property type="entry name" value="METHYLTRANSFERASE"/>
    <property type="match status" value="1"/>
</dbReference>
<feature type="binding site" evidence="5">
    <location>
        <position position="102"/>
    </location>
    <ligand>
        <name>S-adenosyl-L-methionine</name>
        <dbReference type="ChEBI" id="CHEBI:59789"/>
    </ligand>
</feature>
<name>A0A831UAY9_GEOME</name>
<feature type="binding site" evidence="5">
    <location>
        <begin position="121"/>
        <end position="126"/>
    </location>
    <ligand>
        <name>S-adenosyl-L-methionine</name>
        <dbReference type="ChEBI" id="CHEBI:59789"/>
    </ligand>
</feature>
<dbReference type="EMBL" id="DSOV01000007">
    <property type="protein sequence ID" value="HEN41070.1"/>
    <property type="molecule type" value="Genomic_DNA"/>
</dbReference>
<dbReference type="SUPFAM" id="SSF75217">
    <property type="entry name" value="alpha/beta knot"/>
    <property type="match status" value="1"/>
</dbReference>
<dbReference type="GO" id="GO:0070038">
    <property type="term" value="F:rRNA (pseudouridine-N3-)-methyltransferase activity"/>
    <property type="evidence" value="ECO:0007669"/>
    <property type="project" value="UniProtKB-UniRule"/>
</dbReference>
<dbReference type="InterPro" id="IPR029028">
    <property type="entry name" value="Alpha/beta_knot_MTases"/>
</dbReference>
<dbReference type="PANTHER" id="PTHR33603:SF1">
    <property type="entry name" value="RIBOSOMAL RNA LARGE SUBUNIT METHYLTRANSFERASE H"/>
    <property type="match status" value="1"/>
</dbReference>
<comment type="catalytic activity">
    <reaction evidence="5">
        <text>pseudouridine(1915) in 23S rRNA + S-adenosyl-L-methionine = N(3)-methylpseudouridine(1915) in 23S rRNA + S-adenosyl-L-homocysteine + H(+)</text>
        <dbReference type="Rhea" id="RHEA:42752"/>
        <dbReference type="Rhea" id="RHEA-COMP:10221"/>
        <dbReference type="Rhea" id="RHEA-COMP:10222"/>
        <dbReference type="ChEBI" id="CHEBI:15378"/>
        <dbReference type="ChEBI" id="CHEBI:57856"/>
        <dbReference type="ChEBI" id="CHEBI:59789"/>
        <dbReference type="ChEBI" id="CHEBI:65314"/>
        <dbReference type="ChEBI" id="CHEBI:74486"/>
        <dbReference type="EC" id="2.1.1.177"/>
    </reaction>
</comment>
<dbReference type="InterPro" id="IPR003742">
    <property type="entry name" value="RlmH-like"/>
</dbReference>
<dbReference type="AlphaFoldDB" id="A0A831UAY9"/>
<dbReference type="HAMAP" id="MF_00658">
    <property type="entry name" value="23SrRNA_methyltr_H"/>
    <property type="match status" value="1"/>
</dbReference>
<protein>
    <recommendedName>
        <fullName evidence="5">Ribosomal RNA large subunit methyltransferase H</fullName>
        <ecNumber evidence="5">2.1.1.177</ecNumber>
    </recommendedName>
    <alternativeName>
        <fullName evidence="5">23S rRNA (pseudouridine1915-N3)-methyltransferase</fullName>
    </alternativeName>
    <alternativeName>
        <fullName evidence="5">23S rRNA m3Psi1915 methyltransferase</fullName>
    </alternativeName>
    <alternativeName>
        <fullName evidence="5">rRNA (pseudouridine-N3-)-methyltransferase RlmH</fullName>
    </alternativeName>
</protein>
<comment type="subcellular location">
    <subcellularLocation>
        <location evidence="5">Cytoplasm</location>
    </subcellularLocation>
</comment>
<dbReference type="InterPro" id="IPR029026">
    <property type="entry name" value="tRNA_m1G_MTases_N"/>
</dbReference>
<accession>A0A831UAY9</accession>